<name>A0A7H0HFZ6_9BURK</name>
<sequence length="73" mass="8014">MAYDNKEQRRVYRHTVRFKKADDVLLAVLADRLGVQKATLIQNMALLAAEKELQKLGLGGMAQAATVGNAARC</sequence>
<gene>
    <name evidence="1" type="ORF">H9L24_22210</name>
</gene>
<protein>
    <recommendedName>
        <fullName evidence="3">CopG family transcriptional regulator</fullName>
    </recommendedName>
</protein>
<dbReference type="Proteomes" id="UP000516057">
    <property type="component" value="Chromosome"/>
</dbReference>
<dbReference type="EMBL" id="CP060790">
    <property type="protein sequence ID" value="QNP59462.1"/>
    <property type="molecule type" value="Genomic_DNA"/>
</dbReference>
<reference evidence="1 2" key="1">
    <citation type="submission" date="2020-08" db="EMBL/GenBank/DDBJ databases">
        <title>Genome sequence of Acidovorax monticola KACC 19171T.</title>
        <authorList>
            <person name="Hyun D.-W."/>
            <person name="Bae J.-W."/>
        </authorList>
    </citation>
    <scope>NUCLEOTIDE SEQUENCE [LARGE SCALE GENOMIC DNA]</scope>
    <source>
        <strain evidence="1 2">KACC 19171</strain>
    </source>
</reference>
<proteinExistence type="predicted"/>
<evidence type="ECO:0008006" key="3">
    <source>
        <dbReference type="Google" id="ProtNLM"/>
    </source>
</evidence>
<accession>A0A7H0HFZ6</accession>
<evidence type="ECO:0000313" key="2">
    <source>
        <dbReference type="Proteomes" id="UP000516057"/>
    </source>
</evidence>
<dbReference type="RefSeq" id="WP_187736445.1">
    <property type="nucleotide sequence ID" value="NZ_CP060790.1"/>
</dbReference>
<dbReference type="KEGG" id="amon:H9L24_22210"/>
<keyword evidence="2" id="KW-1185">Reference proteome</keyword>
<evidence type="ECO:0000313" key="1">
    <source>
        <dbReference type="EMBL" id="QNP59462.1"/>
    </source>
</evidence>
<dbReference type="AlphaFoldDB" id="A0A7H0HFZ6"/>
<organism evidence="1 2">
    <name type="scientific">Paenacidovorax monticola</name>
    <dbReference type="NCBI Taxonomy" id="1926868"/>
    <lineage>
        <taxon>Bacteria</taxon>
        <taxon>Pseudomonadati</taxon>
        <taxon>Pseudomonadota</taxon>
        <taxon>Betaproteobacteria</taxon>
        <taxon>Burkholderiales</taxon>
        <taxon>Comamonadaceae</taxon>
        <taxon>Paenacidovorax</taxon>
    </lineage>
</organism>